<evidence type="ECO:0000256" key="1">
    <source>
        <dbReference type="SAM" id="Phobius"/>
    </source>
</evidence>
<feature type="transmembrane region" description="Helical" evidence="1">
    <location>
        <begin position="71"/>
        <end position="91"/>
    </location>
</feature>
<keyword evidence="3" id="KW-1185">Reference proteome</keyword>
<feature type="transmembrane region" description="Helical" evidence="1">
    <location>
        <begin position="214"/>
        <end position="236"/>
    </location>
</feature>
<feature type="transmembrane region" description="Helical" evidence="1">
    <location>
        <begin position="97"/>
        <end position="116"/>
    </location>
</feature>
<feature type="transmembrane region" description="Helical" evidence="1">
    <location>
        <begin position="174"/>
        <end position="194"/>
    </location>
</feature>
<protein>
    <submittedName>
        <fullName evidence="2">Uncharacterized protein</fullName>
    </submittedName>
</protein>
<accession>A0AA46TJL6</accession>
<feature type="transmembrane region" description="Helical" evidence="1">
    <location>
        <begin position="150"/>
        <end position="167"/>
    </location>
</feature>
<evidence type="ECO:0000313" key="2">
    <source>
        <dbReference type="EMBL" id="UYM06047.1"/>
    </source>
</evidence>
<dbReference type="KEGG" id="sgrg:L0C25_02955"/>
<keyword evidence="1" id="KW-1133">Transmembrane helix</keyword>
<evidence type="ECO:0000313" key="3">
    <source>
        <dbReference type="Proteomes" id="UP001164390"/>
    </source>
</evidence>
<feature type="transmembrane region" description="Helical" evidence="1">
    <location>
        <begin position="12"/>
        <end position="34"/>
    </location>
</feature>
<gene>
    <name evidence="2" type="ORF">L0C25_02955</name>
</gene>
<dbReference type="RefSeq" id="WP_271634895.1">
    <property type="nucleotide sequence ID" value="NZ_CP094970.1"/>
</dbReference>
<feature type="transmembrane region" description="Helical" evidence="1">
    <location>
        <begin position="40"/>
        <end position="59"/>
    </location>
</feature>
<organism evidence="2 3">
    <name type="scientific">Solicola gregarius</name>
    <dbReference type="NCBI Taxonomy" id="2908642"/>
    <lineage>
        <taxon>Bacteria</taxon>
        <taxon>Bacillati</taxon>
        <taxon>Actinomycetota</taxon>
        <taxon>Actinomycetes</taxon>
        <taxon>Propionibacteriales</taxon>
        <taxon>Nocardioidaceae</taxon>
        <taxon>Solicola</taxon>
    </lineage>
</organism>
<dbReference type="Proteomes" id="UP001164390">
    <property type="component" value="Chromosome"/>
</dbReference>
<keyword evidence="1" id="KW-0472">Membrane</keyword>
<keyword evidence="1" id="KW-0812">Transmembrane</keyword>
<name>A0AA46TJL6_9ACTN</name>
<sequence>MTIQTATTTPVVRPGASPLLAPLVMAWITVVLALDSEGPLWTQRLLGLLTWAILVAVLARESTLVRVQTAIVVCFASLIEYTFSPLLEVYVYRFDNVPAYVPPGHGLVYLSALALGRSTWVRAHLRACTIAVIGVGGTWALWGLFGTERVDALGAFWYACLVGFLLWGPSRSLYVGAFVVVSYLEIVGTGLGTWEWQSYDPTGIVAIGNPPSGAAGGYGWFDLAAILLAPVLIRWWRGRSAST</sequence>
<proteinExistence type="predicted"/>
<dbReference type="AlphaFoldDB" id="A0AA46TJL6"/>
<reference evidence="2" key="1">
    <citation type="submission" date="2022-01" db="EMBL/GenBank/DDBJ databases">
        <title>Nocardioidaceae gen. sp. A5X3R13.</title>
        <authorList>
            <person name="Lopez Marin M.A."/>
            <person name="Uhlik O."/>
        </authorList>
    </citation>
    <scope>NUCLEOTIDE SEQUENCE</scope>
    <source>
        <strain evidence="2">A5X3R13</strain>
    </source>
</reference>
<feature type="transmembrane region" description="Helical" evidence="1">
    <location>
        <begin position="123"/>
        <end position="144"/>
    </location>
</feature>
<dbReference type="EMBL" id="CP094970">
    <property type="protein sequence ID" value="UYM06047.1"/>
    <property type="molecule type" value="Genomic_DNA"/>
</dbReference>